<feature type="signal peptide" evidence="1">
    <location>
        <begin position="1"/>
        <end position="26"/>
    </location>
</feature>
<dbReference type="InterPro" id="IPR021796">
    <property type="entry name" value="Tll0287-like_dom"/>
</dbReference>
<evidence type="ECO:0000259" key="2">
    <source>
        <dbReference type="Pfam" id="PF11845"/>
    </source>
</evidence>
<dbReference type="Pfam" id="PF11845">
    <property type="entry name" value="Tll0287-like"/>
    <property type="match status" value="1"/>
</dbReference>
<dbReference type="RefSeq" id="WP_322521012.1">
    <property type="nucleotide sequence ID" value="NZ_CP140153.1"/>
</dbReference>
<dbReference type="Proteomes" id="UP001327459">
    <property type="component" value="Chromosome"/>
</dbReference>
<keyword evidence="4" id="KW-1185">Reference proteome</keyword>
<feature type="domain" description="Tll0287-like" evidence="2">
    <location>
        <begin position="33"/>
        <end position="193"/>
    </location>
</feature>
<dbReference type="EMBL" id="CP140153">
    <property type="protein sequence ID" value="WQH15991.1"/>
    <property type="molecule type" value="Genomic_DNA"/>
</dbReference>
<sequence>MKAQTRLIPSLLAATALSVAAMPAHAEAATDAAVQAQLQDYKATMQAFGKTLKGELQAAMKEGGPMAAVQVCNERAPEIAADLSEESGYTLRRTSLKPRATEPTDWERAVMQEFEARKANGTPVGEIAWHEVTKVDGEKQLRFMKAIATEGVCLTCHGQDVDPKLKAEIDRLYPDDQATGFAEGDIRGAVSISAALKD</sequence>
<proteinExistence type="predicted"/>
<evidence type="ECO:0000256" key="1">
    <source>
        <dbReference type="SAM" id="SignalP"/>
    </source>
</evidence>
<evidence type="ECO:0000313" key="4">
    <source>
        <dbReference type="Proteomes" id="UP001327459"/>
    </source>
</evidence>
<organism evidence="3 4">
    <name type="scientific">Guyparkeria halophila</name>
    <dbReference type="NCBI Taxonomy" id="47960"/>
    <lineage>
        <taxon>Bacteria</taxon>
        <taxon>Pseudomonadati</taxon>
        <taxon>Pseudomonadota</taxon>
        <taxon>Gammaproteobacteria</taxon>
        <taxon>Chromatiales</taxon>
        <taxon>Thioalkalibacteraceae</taxon>
        <taxon>Guyparkeria</taxon>
    </lineage>
</organism>
<feature type="chain" id="PRO_5046723927" evidence="1">
    <location>
        <begin position="27"/>
        <end position="198"/>
    </location>
</feature>
<keyword evidence="1" id="KW-0732">Signal</keyword>
<reference evidence="3 4" key="1">
    <citation type="submission" date="2023-11" db="EMBL/GenBank/DDBJ databases">
        <title>MicrobeMod: A computational toolkit for identifying prokaryotic methylation and restriction-modification with nanopore sequencing.</title>
        <authorList>
            <person name="Crits-Christoph A."/>
            <person name="Kang S.C."/>
            <person name="Lee H."/>
            <person name="Ostrov N."/>
        </authorList>
    </citation>
    <scope>NUCLEOTIDE SEQUENCE [LARGE SCALE GENOMIC DNA]</scope>
    <source>
        <strain evidence="3 4">ATCC 49870</strain>
    </source>
</reference>
<evidence type="ECO:0000313" key="3">
    <source>
        <dbReference type="EMBL" id="WQH15991.1"/>
    </source>
</evidence>
<accession>A0ABZ0YUZ6</accession>
<gene>
    <name evidence="3" type="ORF">SR882_09535</name>
</gene>
<protein>
    <submittedName>
        <fullName evidence="3">DUF3365 domain-containing protein</fullName>
    </submittedName>
</protein>
<name>A0ABZ0YUZ6_9GAMM</name>